<gene>
    <name evidence="1" type="ORF">ND810_17995</name>
</gene>
<reference evidence="1" key="1">
    <citation type="submission" date="2022-06" db="EMBL/GenBank/DDBJ databases">
        <title>Leptospira isolates from biofilms formed at urban environments.</title>
        <authorList>
            <person name="Ribeiro P.S."/>
            <person name="Sousa T."/>
            <person name="Carvalho N."/>
            <person name="Aburjaile F."/>
            <person name="Neves F."/>
            <person name="Oliveira D."/>
            <person name="Blanco L."/>
            <person name="Lima J."/>
            <person name="Costa F."/>
            <person name="Brenig B."/>
            <person name="Soares S."/>
            <person name="Ramos R."/>
            <person name="Goes-Neto A."/>
            <person name="Matiuzzi M."/>
            <person name="Azevedo V."/>
            <person name="Ristow P."/>
        </authorList>
    </citation>
    <scope>NUCLEOTIDE SEQUENCE</scope>
    <source>
        <strain evidence="1">VSF7</strain>
    </source>
</reference>
<evidence type="ECO:0008006" key="3">
    <source>
        <dbReference type="Google" id="ProtNLM"/>
    </source>
</evidence>
<organism evidence="1 2">
    <name type="scientific">Leptospira levettii</name>
    <dbReference type="NCBI Taxonomy" id="2023178"/>
    <lineage>
        <taxon>Bacteria</taxon>
        <taxon>Pseudomonadati</taxon>
        <taxon>Spirochaetota</taxon>
        <taxon>Spirochaetia</taxon>
        <taxon>Leptospirales</taxon>
        <taxon>Leptospiraceae</taxon>
        <taxon>Leptospira</taxon>
    </lineage>
</organism>
<sequence length="171" mass="20247">MTRIIGLQSFLISNLEKINKELKFPLVKGKTRKGHSEYTFEGINERLSLFVSMNEADIWYSLGEERRDLLFDLSIDTKFTYGKGYYCGECKSPVYKSEFQLYISHFLEDLQKLQTNYFKPNHYLFFKGSKSGGFFYTQIKKLADLKKLYSENRLKHPRDQMELIAIEKITF</sequence>
<evidence type="ECO:0000313" key="1">
    <source>
        <dbReference type="EMBL" id="MCW7517064.1"/>
    </source>
</evidence>
<dbReference type="Proteomes" id="UP001209694">
    <property type="component" value="Unassembled WGS sequence"/>
</dbReference>
<protein>
    <recommendedName>
        <fullName evidence="3">Endonuclease</fullName>
    </recommendedName>
</protein>
<name>A0AAW5VB34_9LEPT</name>
<proteinExistence type="predicted"/>
<comment type="caution">
    <text evidence="1">The sequence shown here is derived from an EMBL/GenBank/DDBJ whole genome shotgun (WGS) entry which is preliminary data.</text>
</comment>
<accession>A0AAW5VB34</accession>
<dbReference type="AlphaFoldDB" id="A0AAW5VB34"/>
<dbReference type="RefSeq" id="WP_265356489.1">
    <property type="nucleotide sequence ID" value="NZ_JAMQPS010000008.1"/>
</dbReference>
<dbReference type="EMBL" id="JAMQQD010000009">
    <property type="protein sequence ID" value="MCW7517064.1"/>
    <property type="molecule type" value="Genomic_DNA"/>
</dbReference>
<evidence type="ECO:0000313" key="2">
    <source>
        <dbReference type="Proteomes" id="UP001209694"/>
    </source>
</evidence>